<accession>A0AA88A5F2</accession>
<comment type="similarity">
    <text evidence="6">Belongs to the DESIGUAL family.</text>
</comment>
<keyword evidence="9" id="KW-1185">Reference proteome</keyword>
<dbReference type="Proteomes" id="UP001187192">
    <property type="component" value="Unassembled WGS sequence"/>
</dbReference>
<dbReference type="InterPro" id="IPR052222">
    <property type="entry name" value="DESIGUAL"/>
</dbReference>
<dbReference type="PANTHER" id="PTHR31769">
    <property type="entry name" value="OS07G0462200 PROTEIN-RELATED"/>
    <property type="match status" value="1"/>
</dbReference>
<protein>
    <submittedName>
        <fullName evidence="8">Uncharacterized protein</fullName>
    </submittedName>
</protein>
<reference evidence="8" key="1">
    <citation type="submission" date="2023-07" db="EMBL/GenBank/DDBJ databases">
        <title>draft genome sequence of fig (Ficus carica).</title>
        <authorList>
            <person name="Takahashi T."/>
            <person name="Nishimura K."/>
        </authorList>
    </citation>
    <scope>NUCLEOTIDE SEQUENCE</scope>
</reference>
<keyword evidence="3" id="KW-0732">Signal</keyword>
<evidence type="ECO:0000256" key="2">
    <source>
        <dbReference type="ARBA" id="ARBA00022692"/>
    </source>
</evidence>
<keyword evidence="5 7" id="KW-0472">Membrane</keyword>
<dbReference type="AlphaFoldDB" id="A0AA88A5F2"/>
<sequence length="209" mass="23091">MARNFGPRNCMLIIVMKIVDFAPLICILIMVIDIVAGILGIQAEIAENKVKHLRLLIFECRDPSYQAYKLGMAAAILLALAHVIANSLGGCICFLSRDDNNKATANKQLAVGSLILSCIEPDASLWWKQDSSRCCTFVADNRDIGKLKWQPQSKKRQKAGKEANREALLNHLCSSSILSLISLCFGRLRLTTCAALQFSLSDLTLLQIR</sequence>
<evidence type="ECO:0000256" key="5">
    <source>
        <dbReference type="ARBA" id="ARBA00023136"/>
    </source>
</evidence>
<feature type="transmembrane region" description="Helical" evidence="7">
    <location>
        <begin position="72"/>
        <end position="95"/>
    </location>
</feature>
<evidence type="ECO:0000313" key="8">
    <source>
        <dbReference type="EMBL" id="GMN49754.1"/>
    </source>
</evidence>
<dbReference type="GO" id="GO:0012505">
    <property type="term" value="C:endomembrane system"/>
    <property type="evidence" value="ECO:0007669"/>
    <property type="project" value="UniProtKB-SubCell"/>
</dbReference>
<comment type="caution">
    <text evidence="8">The sequence shown here is derived from an EMBL/GenBank/DDBJ whole genome shotgun (WGS) entry which is preliminary data.</text>
</comment>
<evidence type="ECO:0000313" key="9">
    <source>
        <dbReference type="Proteomes" id="UP001187192"/>
    </source>
</evidence>
<gene>
    <name evidence="8" type="ORF">TIFTF001_018914</name>
</gene>
<evidence type="ECO:0000256" key="4">
    <source>
        <dbReference type="ARBA" id="ARBA00022989"/>
    </source>
</evidence>
<keyword evidence="4 7" id="KW-1133">Transmembrane helix</keyword>
<dbReference type="Pfam" id="PF06749">
    <property type="entry name" value="DUF1218"/>
    <property type="match status" value="1"/>
</dbReference>
<dbReference type="EMBL" id="BTGU01000032">
    <property type="protein sequence ID" value="GMN49754.1"/>
    <property type="molecule type" value="Genomic_DNA"/>
</dbReference>
<name>A0AA88A5F2_FICCA</name>
<keyword evidence="2 7" id="KW-0812">Transmembrane</keyword>
<comment type="subcellular location">
    <subcellularLocation>
        <location evidence="1">Endomembrane system</location>
        <topology evidence="1">Multi-pass membrane protein</topology>
    </subcellularLocation>
</comment>
<proteinExistence type="inferred from homology"/>
<evidence type="ECO:0000256" key="1">
    <source>
        <dbReference type="ARBA" id="ARBA00004127"/>
    </source>
</evidence>
<evidence type="ECO:0000256" key="6">
    <source>
        <dbReference type="ARBA" id="ARBA00029467"/>
    </source>
</evidence>
<organism evidence="8 9">
    <name type="scientific">Ficus carica</name>
    <name type="common">Common fig</name>
    <dbReference type="NCBI Taxonomy" id="3494"/>
    <lineage>
        <taxon>Eukaryota</taxon>
        <taxon>Viridiplantae</taxon>
        <taxon>Streptophyta</taxon>
        <taxon>Embryophyta</taxon>
        <taxon>Tracheophyta</taxon>
        <taxon>Spermatophyta</taxon>
        <taxon>Magnoliopsida</taxon>
        <taxon>eudicotyledons</taxon>
        <taxon>Gunneridae</taxon>
        <taxon>Pentapetalae</taxon>
        <taxon>rosids</taxon>
        <taxon>fabids</taxon>
        <taxon>Rosales</taxon>
        <taxon>Moraceae</taxon>
        <taxon>Ficeae</taxon>
        <taxon>Ficus</taxon>
    </lineage>
</organism>
<evidence type="ECO:0000256" key="3">
    <source>
        <dbReference type="ARBA" id="ARBA00022729"/>
    </source>
</evidence>
<dbReference type="InterPro" id="IPR009606">
    <property type="entry name" value="DEAL/Modifying_wall_lignin1/2"/>
</dbReference>
<feature type="transmembrane region" description="Helical" evidence="7">
    <location>
        <begin position="21"/>
        <end position="41"/>
    </location>
</feature>
<evidence type="ECO:0000256" key="7">
    <source>
        <dbReference type="SAM" id="Phobius"/>
    </source>
</evidence>